<dbReference type="RefSeq" id="XP_001419619.1">
    <property type="nucleotide sequence ID" value="XM_001419582.1"/>
</dbReference>
<dbReference type="Pfam" id="PF08547">
    <property type="entry name" value="CIA30"/>
    <property type="match status" value="1"/>
</dbReference>
<evidence type="ECO:0000313" key="4">
    <source>
        <dbReference type="Proteomes" id="UP000001568"/>
    </source>
</evidence>
<evidence type="ECO:0000313" key="3">
    <source>
        <dbReference type="EMBL" id="ABO97912.1"/>
    </source>
</evidence>
<dbReference type="OrthoDB" id="426386at2759"/>
<name>A4S2Y7_OSTLU</name>
<dbReference type="InterPro" id="IPR008979">
    <property type="entry name" value="Galactose-bd-like_sf"/>
</dbReference>
<comment type="similarity">
    <text evidence="1">Belongs to the CIA30 family.</text>
</comment>
<dbReference type="EMBL" id="CP000589">
    <property type="protein sequence ID" value="ABO97912.1"/>
    <property type="molecule type" value="Genomic_DNA"/>
</dbReference>
<dbReference type="InterPro" id="IPR013857">
    <property type="entry name" value="NADH-UbQ_OxRdtase-assoc_prot30"/>
</dbReference>
<dbReference type="GeneID" id="5003886"/>
<accession>A4S2Y7</accession>
<dbReference type="Proteomes" id="UP000001568">
    <property type="component" value="Chromosome 9"/>
</dbReference>
<dbReference type="PANTHER" id="PTHR13194">
    <property type="entry name" value="COMPLEX I INTERMEDIATE-ASSOCIATED PROTEIN 30"/>
    <property type="match status" value="1"/>
</dbReference>
<proteinExistence type="inferred from homology"/>
<dbReference type="KEGG" id="olu:OSTLU_33613"/>
<gene>
    <name evidence="3" type="ORF">OSTLU_33613</name>
</gene>
<dbReference type="STRING" id="436017.A4S2Y7"/>
<sequence length="199" mass="21904">MESEGTVDFALADAVYASESEDSACRVAEARMTFVGDSKDLTRWRSLNDGVMGGMSDGFMARRGDEGASFMGNVSLERNGGFASVRAMVEEDASDFDGVYVDAKSPSGATKKFLFILKDDECLREQINFKVAFEAGEEYGRVKIPFAAFARPERMGRACLREPLRLAKLREFGLMILKGDAAQVGPFELVVREIGFYRG</sequence>
<reference evidence="3 4" key="1">
    <citation type="journal article" date="2007" name="Proc. Natl. Acad. Sci. U.S.A.">
        <title>The tiny eukaryote Ostreococcus provides genomic insights into the paradox of plankton speciation.</title>
        <authorList>
            <person name="Palenik B."/>
            <person name="Grimwood J."/>
            <person name="Aerts A."/>
            <person name="Rouze P."/>
            <person name="Salamov A."/>
            <person name="Putnam N."/>
            <person name="Dupont C."/>
            <person name="Jorgensen R."/>
            <person name="Derelle E."/>
            <person name="Rombauts S."/>
            <person name="Zhou K."/>
            <person name="Otillar R."/>
            <person name="Merchant S.S."/>
            <person name="Podell S."/>
            <person name="Gaasterland T."/>
            <person name="Napoli C."/>
            <person name="Gendler K."/>
            <person name="Manuell A."/>
            <person name="Tai V."/>
            <person name="Vallon O."/>
            <person name="Piganeau G."/>
            <person name="Jancek S."/>
            <person name="Heijde M."/>
            <person name="Jabbari K."/>
            <person name="Bowler C."/>
            <person name="Lohr M."/>
            <person name="Robbens S."/>
            <person name="Werner G."/>
            <person name="Dubchak I."/>
            <person name="Pazour G.J."/>
            <person name="Ren Q."/>
            <person name="Paulsen I."/>
            <person name="Delwiche C."/>
            <person name="Schmutz J."/>
            <person name="Rokhsar D."/>
            <person name="Van de Peer Y."/>
            <person name="Moreau H."/>
            <person name="Grigoriev I.V."/>
        </authorList>
    </citation>
    <scope>NUCLEOTIDE SEQUENCE [LARGE SCALE GENOMIC DNA]</scope>
    <source>
        <strain evidence="3 4">CCE9901</strain>
    </source>
</reference>
<feature type="domain" description="NADH:ubiquinone oxidoreductase intermediate-associated protein 30" evidence="2">
    <location>
        <begin position="37"/>
        <end position="191"/>
    </location>
</feature>
<dbReference type="InterPro" id="IPR039131">
    <property type="entry name" value="NDUFAF1"/>
</dbReference>
<protein>
    <recommendedName>
        <fullName evidence="2">NADH:ubiquinone oxidoreductase intermediate-associated protein 30 domain-containing protein</fullName>
    </recommendedName>
</protein>
<dbReference type="PANTHER" id="PTHR13194:SF19">
    <property type="entry name" value="NAD(P)-BINDING ROSSMANN-FOLD SUPERFAMILY PROTEIN"/>
    <property type="match status" value="1"/>
</dbReference>
<dbReference type="AlphaFoldDB" id="A4S2Y7"/>
<dbReference type="GO" id="GO:0051082">
    <property type="term" value="F:unfolded protein binding"/>
    <property type="evidence" value="ECO:0007669"/>
    <property type="project" value="TreeGrafter"/>
</dbReference>
<evidence type="ECO:0000259" key="2">
    <source>
        <dbReference type="Pfam" id="PF08547"/>
    </source>
</evidence>
<dbReference type="SUPFAM" id="SSF49785">
    <property type="entry name" value="Galactose-binding domain-like"/>
    <property type="match status" value="1"/>
</dbReference>
<evidence type="ECO:0000256" key="1">
    <source>
        <dbReference type="ARBA" id="ARBA00007884"/>
    </source>
</evidence>
<dbReference type="GO" id="GO:0010257">
    <property type="term" value="P:NADH dehydrogenase complex assembly"/>
    <property type="evidence" value="ECO:0007669"/>
    <property type="project" value="TreeGrafter"/>
</dbReference>
<dbReference type="HOGENOM" id="CLU_059028_5_2_1"/>
<organism evidence="3 4">
    <name type="scientific">Ostreococcus lucimarinus (strain CCE9901)</name>
    <dbReference type="NCBI Taxonomy" id="436017"/>
    <lineage>
        <taxon>Eukaryota</taxon>
        <taxon>Viridiplantae</taxon>
        <taxon>Chlorophyta</taxon>
        <taxon>Mamiellophyceae</taxon>
        <taxon>Mamiellales</taxon>
        <taxon>Bathycoccaceae</taxon>
        <taxon>Ostreococcus</taxon>
    </lineage>
</organism>
<dbReference type="Gramene" id="ABO97912">
    <property type="protein sequence ID" value="ABO97912"/>
    <property type="gene ID" value="OSTLU_33613"/>
</dbReference>
<keyword evidence="4" id="KW-1185">Reference proteome</keyword>